<feature type="transmembrane region" description="Helical" evidence="1">
    <location>
        <begin position="17"/>
        <end position="36"/>
    </location>
</feature>
<dbReference type="CDD" id="cd16021">
    <property type="entry name" value="ALP_like"/>
    <property type="match status" value="1"/>
</dbReference>
<sequence>MLTWLQKLKRKISMKQYKIAVGTLIIGSAFITLFLYCRNRYLLDKPHAPRARLKTIASSPAQYIVNKPMRHMPLDEIYPDKSNDDYSFEFSTKRAEMIDTPGCQIPVALINYREETSKKPGSCGRRAVFLKKIGIDKVQVSIKSRIMKKYLRKSITYHCCYKFISRSNQPGHEHINIKYTNCQHVEDGATVLLETDFINIKCFEHDKRNTTHVIYNDVYGFIKKINVTKPEATDCKEKYNVLMLGMDSMSLPHVVQTMSRTVNFLKDNYWPGFRGFHKVGDNTLPNLMATFTGKNISTISQICSGKMDDCNDLLIWSTFKEAGYVTAYGEDYIKLPDTFSKDYVFKRQPTDHYMRTLFLSGETVTGGQNLLCAGKESSGQQILNFAFDFSNTYRNESFFGVFWLNSYSHNPNSRPQNADKMFENFFNQLTYSGVLSNTFIIFFSDHGIRFGDHRLKVESYYDERMPFLFMWIPTEFRSKNPDLYKAIVINQFRLVTPYDLYNTLIDINKMATCNNTNKDVSEGCPNCQSLFEVVSANRTCRDAAINDKWCSCHKLYPLDIEDSSGVKSVLHVVSYIQTVVNSMKTQKCWGCMPLSLKKIHRIHFYYDNNKSNLYYVVAFLMNPGNTSYEATVLQKGKEMEIIGPVSYISAYKGLGKCTFKARDRLFCICKKKC</sequence>
<dbReference type="KEGG" id="gmw:113517421"/>
<dbReference type="PANTHER" id="PTHR10974:SF9">
    <property type="entry name" value="DUF229 DOMAIN CONTAINING PROTEIN-RELATED"/>
    <property type="match status" value="1"/>
</dbReference>
<keyword evidence="1" id="KW-1133">Transmembrane helix</keyword>
<dbReference type="OrthoDB" id="413313at2759"/>
<keyword evidence="1" id="KW-0812">Transmembrane</keyword>
<name>A0A6J1WYC3_GALME</name>
<dbReference type="GO" id="GO:0005615">
    <property type="term" value="C:extracellular space"/>
    <property type="evidence" value="ECO:0007669"/>
    <property type="project" value="TreeGrafter"/>
</dbReference>
<dbReference type="Gene3D" id="3.40.720.10">
    <property type="entry name" value="Alkaline Phosphatase, subunit A"/>
    <property type="match status" value="1"/>
</dbReference>
<evidence type="ECO:0000313" key="2">
    <source>
        <dbReference type="Proteomes" id="UP001652740"/>
    </source>
</evidence>
<proteinExistence type="predicted"/>
<dbReference type="InterPro" id="IPR017850">
    <property type="entry name" value="Alkaline_phosphatase_core_sf"/>
</dbReference>
<keyword evidence="2" id="KW-1185">Reference proteome</keyword>
<evidence type="ECO:0000313" key="3">
    <source>
        <dbReference type="RefSeq" id="XP_026757882.1"/>
    </source>
</evidence>
<reference evidence="3" key="1">
    <citation type="submission" date="2025-08" db="UniProtKB">
        <authorList>
            <consortium name="RefSeq"/>
        </authorList>
    </citation>
    <scope>IDENTIFICATION</scope>
    <source>
        <tissue evidence="3">Whole larvae</tissue>
    </source>
</reference>
<dbReference type="GeneID" id="113517421"/>
<dbReference type="FunFam" id="3.40.720.10:FF:000017">
    <property type="entry name" value="Predicted protein"/>
    <property type="match status" value="1"/>
</dbReference>
<dbReference type="Pfam" id="PF02995">
    <property type="entry name" value="DUF229"/>
    <property type="match status" value="1"/>
</dbReference>
<dbReference type="AlphaFoldDB" id="A0A6J1WYC3"/>
<protein>
    <submittedName>
        <fullName evidence="3">Uncharacterized protein LOC113517421 isoform X1</fullName>
    </submittedName>
</protein>
<dbReference type="InterPro" id="IPR004245">
    <property type="entry name" value="DUF229"/>
</dbReference>
<organism evidence="2 3">
    <name type="scientific">Galleria mellonella</name>
    <name type="common">Greater wax moth</name>
    <dbReference type="NCBI Taxonomy" id="7137"/>
    <lineage>
        <taxon>Eukaryota</taxon>
        <taxon>Metazoa</taxon>
        <taxon>Ecdysozoa</taxon>
        <taxon>Arthropoda</taxon>
        <taxon>Hexapoda</taxon>
        <taxon>Insecta</taxon>
        <taxon>Pterygota</taxon>
        <taxon>Neoptera</taxon>
        <taxon>Endopterygota</taxon>
        <taxon>Lepidoptera</taxon>
        <taxon>Glossata</taxon>
        <taxon>Ditrysia</taxon>
        <taxon>Pyraloidea</taxon>
        <taxon>Pyralidae</taxon>
        <taxon>Galleriinae</taxon>
        <taxon>Galleria</taxon>
    </lineage>
</organism>
<accession>A0A6J1WYC3</accession>
<dbReference type="SUPFAM" id="SSF53649">
    <property type="entry name" value="Alkaline phosphatase-like"/>
    <property type="match status" value="1"/>
</dbReference>
<dbReference type="PANTHER" id="PTHR10974">
    <property type="entry name" value="FI08016P-RELATED"/>
    <property type="match status" value="1"/>
</dbReference>
<keyword evidence="1" id="KW-0472">Membrane</keyword>
<evidence type="ECO:0000256" key="1">
    <source>
        <dbReference type="SAM" id="Phobius"/>
    </source>
</evidence>
<dbReference type="RefSeq" id="XP_026757882.1">
    <property type="nucleotide sequence ID" value="XM_026902081.3"/>
</dbReference>
<dbReference type="Proteomes" id="UP001652740">
    <property type="component" value="Unplaced"/>
</dbReference>
<gene>
    <name evidence="3" type="primary">LOC113517421</name>
</gene>